<evidence type="ECO:0000256" key="1">
    <source>
        <dbReference type="ARBA" id="ARBA00008511"/>
    </source>
</evidence>
<dbReference type="GO" id="GO:0045505">
    <property type="term" value="F:dynein intermediate chain binding"/>
    <property type="evidence" value="ECO:0007669"/>
    <property type="project" value="TreeGrafter"/>
</dbReference>
<dbReference type="Pfam" id="PF18201">
    <property type="entry name" value="PIH1_CS"/>
    <property type="match status" value="1"/>
</dbReference>
<dbReference type="OrthoDB" id="25887at2759"/>
<feature type="region of interest" description="Disordered" evidence="2">
    <location>
        <begin position="15"/>
        <end position="60"/>
    </location>
</feature>
<feature type="compositionally biased region" description="Polar residues" evidence="2">
    <location>
        <begin position="51"/>
        <end position="60"/>
    </location>
</feature>
<dbReference type="InterPro" id="IPR026697">
    <property type="entry name" value="DNAAF6"/>
</dbReference>
<dbReference type="InterPro" id="IPR041442">
    <property type="entry name" value="PIH1D1/2/3_CS-like"/>
</dbReference>
<feature type="domain" description="PIH1D1/2/3 CS-like" evidence="3">
    <location>
        <begin position="111"/>
        <end position="205"/>
    </location>
</feature>
<evidence type="ECO:0000313" key="4">
    <source>
        <dbReference type="EMBL" id="OXA62460.1"/>
    </source>
</evidence>
<evidence type="ECO:0000313" key="5">
    <source>
        <dbReference type="Proteomes" id="UP000198287"/>
    </source>
</evidence>
<organism evidence="4 5">
    <name type="scientific">Folsomia candida</name>
    <name type="common">Springtail</name>
    <dbReference type="NCBI Taxonomy" id="158441"/>
    <lineage>
        <taxon>Eukaryota</taxon>
        <taxon>Metazoa</taxon>
        <taxon>Ecdysozoa</taxon>
        <taxon>Arthropoda</taxon>
        <taxon>Hexapoda</taxon>
        <taxon>Collembola</taxon>
        <taxon>Entomobryomorpha</taxon>
        <taxon>Isotomoidea</taxon>
        <taxon>Isotomidae</taxon>
        <taxon>Proisotominae</taxon>
        <taxon>Folsomia</taxon>
    </lineage>
</organism>
<dbReference type="EMBL" id="LNIX01000001">
    <property type="protein sequence ID" value="OXA62460.1"/>
    <property type="molecule type" value="Genomic_DNA"/>
</dbReference>
<proteinExistence type="inferred from homology"/>
<evidence type="ECO:0000259" key="3">
    <source>
        <dbReference type="Pfam" id="PF18201"/>
    </source>
</evidence>
<dbReference type="STRING" id="158441.A0A226EZ41"/>
<feature type="compositionally biased region" description="Basic and acidic residues" evidence="2">
    <location>
        <begin position="15"/>
        <end position="24"/>
    </location>
</feature>
<name>A0A226EZ41_FOLCA</name>
<dbReference type="GO" id="GO:0051087">
    <property type="term" value="F:protein-folding chaperone binding"/>
    <property type="evidence" value="ECO:0007669"/>
    <property type="project" value="InterPro"/>
</dbReference>
<keyword evidence="5" id="KW-1185">Reference proteome</keyword>
<protein>
    <submittedName>
        <fullName evidence="4">Protein PIH1D3</fullName>
    </submittedName>
</protein>
<comment type="similarity">
    <text evidence="1">Belongs to the PIH1 family.</text>
</comment>
<dbReference type="AlphaFoldDB" id="A0A226EZ41"/>
<evidence type="ECO:0000256" key="2">
    <source>
        <dbReference type="SAM" id="MobiDB-lite"/>
    </source>
</evidence>
<accession>A0A226EZ41</accession>
<reference evidence="4 5" key="1">
    <citation type="submission" date="2015-12" db="EMBL/GenBank/DDBJ databases">
        <title>The genome of Folsomia candida.</title>
        <authorList>
            <person name="Faddeeva A."/>
            <person name="Derks M.F."/>
            <person name="Anvar Y."/>
            <person name="Smit S."/>
            <person name="Van Straalen N."/>
            <person name="Roelofs D."/>
        </authorList>
    </citation>
    <scope>NUCLEOTIDE SEQUENCE [LARGE SCALE GENOMIC DNA]</scope>
    <source>
        <strain evidence="4 5">VU population</strain>
        <tissue evidence="4">Whole body</tissue>
    </source>
</reference>
<dbReference type="PANTHER" id="PTHR21083:SF0">
    <property type="entry name" value="DYNEIN AXONEMAL ASSEMBLY FACTOR 6"/>
    <property type="match status" value="1"/>
</dbReference>
<dbReference type="PANTHER" id="PTHR21083">
    <property type="entry name" value="TWISTER"/>
    <property type="match status" value="1"/>
</dbReference>
<gene>
    <name evidence="4" type="ORF">Fcan01_01781</name>
</gene>
<dbReference type="Proteomes" id="UP000198287">
    <property type="component" value="Unassembled WGS sequence"/>
</dbReference>
<dbReference type="GO" id="GO:0005737">
    <property type="term" value="C:cytoplasm"/>
    <property type="evidence" value="ECO:0007669"/>
    <property type="project" value="TreeGrafter"/>
</dbReference>
<sequence length="215" mass="24420">MDLRFNIKDLAKMFDEVDPERQKNQDANSDSDSEEPKSKLGNKGPGDIATSKLSKSDANASTSAKVIPKTMKNLKEIWDSNSLKTAVNCITEDNEDFGIDNISIQNDPRKTPNYETHYRQSVTTEDVFLHMGHKTPGTASCENLVVEVHLPGDNIQQIQLSLKKQAIDLRSPIHFLYLNLPHRIDPRAGNAKWDNEKEKLVITLHLVREFDEYNF</sequence>
<dbReference type="GO" id="GO:0070286">
    <property type="term" value="P:axonemal dynein complex assembly"/>
    <property type="evidence" value="ECO:0007669"/>
    <property type="project" value="InterPro"/>
</dbReference>
<comment type="caution">
    <text evidence="4">The sequence shown here is derived from an EMBL/GenBank/DDBJ whole genome shotgun (WGS) entry which is preliminary data.</text>
</comment>